<organism evidence="5 6">
    <name type="scientific">Melghirimyces profundicolus</name>
    <dbReference type="NCBI Taxonomy" id="1242148"/>
    <lineage>
        <taxon>Bacteria</taxon>
        <taxon>Bacillati</taxon>
        <taxon>Bacillota</taxon>
        <taxon>Bacilli</taxon>
        <taxon>Bacillales</taxon>
        <taxon>Thermoactinomycetaceae</taxon>
        <taxon>Melghirimyces</taxon>
    </lineage>
</organism>
<sequence length="699" mass="77486">MIKKRKDEWIRGVFRVLKVYPFVVGTLYYVRLDPGKAGNGEEKASTRFIHAMDLRWLDRHTRPESFLHRDPSPFFPVESLFVEDGVLYQVFENLEGTLLAHHLYRSAPLSLSGSVRILKAVAAGLAEMKMEDGVTVIHPQNIFLTGDGARFLLGGPEGCLPERAVANSGALNPGEMRGSDEAREVHALGTLAYFMLTGTGPSSAEGGPLCRHRKNVPLEIEEWIERSLSPDPRERPGLAALIQSLDAPVPETDEPEAAPAENGPKGIRNDPFASWLHGKPSLPAHPLTPGSWEGWTAGRPFPANGEKGSSPAEGSDEKGHDKSRELSPGLKVWSKVPGKGGDVSSDRPLAPVKNTEGEPRGFFPPRRTKRFLWTAGVLLALGLGASGYFFTEGSLFADHAEDAARYYGESVRFMQSGERAQALAKAKQAVEADPSGKEYWLYLARLYGEKAEYEQAKKVMLRGVKSVPEAEMYDALAVYALYSNDLDLAERSVRKAVSLDAKNAEYYFHQSKIEAARQDYGAAVQSVESAIRLSPAEPVYHFSLAEYLLKEGNSKKAVEHARKAVESEPNEPEYRIRLGQAHLAERERHSKEKGQEKKAAKSVDAAVRTLRDAIELNGDNAKAHYFLSIALYYRGEYQKAGESAQRAMELKPKTAAYHYQFGVVLQRLGRKQEAADHYRKALDLDPGNMRYQKAVEQIR</sequence>
<dbReference type="AlphaFoldDB" id="A0A2T6BXI7"/>
<dbReference type="Gene3D" id="1.25.40.10">
    <property type="entry name" value="Tetratricopeptide repeat domain"/>
    <property type="match status" value="3"/>
</dbReference>
<dbReference type="PROSITE" id="PS50005">
    <property type="entry name" value="TPR"/>
    <property type="match status" value="4"/>
</dbReference>
<keyword evidence="2 3" id="KW-0802">TPR repeat</keyword>
<dbReference type="PANTHER" id="PTHR45586">
    <property type="entry name" value="TPR REPEAT-CONTAINING PROTEIN PA4667"/>
    <property type="match status" value="1"/>
</dbReference>
<evidence type="ECO:0000256" key="1">
    <source>
        <dbReference type="ARBA" id="ARBA00022737"/>
    </source>
</evidence>
<keyword evidence="1" id="KW-0677">Repeat</keyword>
<feature type="repeat" description="TPR" evidence="3">
    <location>
        <begin position="504"/>
        <end position="537"/>
    </location>
</feature>
<evidence type="ECO:0000256" key="4">
    <source>
        <dbReference type="SAM" id="MobiDB-lite"/>
    </source>
</evidence>
<dbReference type="InterPro" id="IPR019734">
    <property type="entry name" value="TPR_rpt"/>
</dbReference>
<feature type="repeat" description="TPR" evidence="3">
    <location>
        <begin position="621"/>
        <end position="654"/>
    </location>
</feature>
<protein>
    <submittedName>
        <fullName evidence="5">Cytochrome c-type biogenesis protein CcmH/NrfG</fullName>
    </submittedName>
</protein>
<comment type="caution">
    <text evidence="5">The sequence shown here is derived from an EMBL/GenBank/DDBJ whole genome shotgun (WGS) entry which is preliminary data.</text>
</comment>
<dbReference type="SMART" id="SM00028">
    <property type="entry name" value="TPR"/>
    <property type="match status" value="6"/>
</dbReference>
<dbReference type="Proteomes" id="UP000244240">
    <property type="component" value="Unassembled WGS sequence"/>
</dbReference>
<dbReference type="InterPro" id="IPR013105">
    <property type="entry name" value="TPR_2"/>
</dbReference>
<dbReference type="Gene3D" id="1.10.510.10">
    <property type="entry name" value="Transferase(Phosphotransferase) domain 1"/>
    <property type="match status" value="1"/>
</dbReference>
<dbReference type="OrthoDB" id="2986993at2"/>
<feature type="region of interest" description="Disordered" evidence="4">
    <location>
        <begin position="247"/>
        <end position="362"/>
    </location>
</feature>
<name>A0A2T6BXI7_9BACL</name>
<dbReference type="InterPro" id="IPR011009">
    <property type="entry name" value="Kinase-like_dom_sf"/>
</dbReference>
<dbReference type="EMBL" id="QBKR01000008">
    <property type="protein sequence ID" value="PTX60746.1"/>
    <property type="molecule type" value="Genomic_DNA"/>
</dbReference>
<evidence type="ECO:0000256" key="2">
    <source>
        <dbReference type="ARBA" id="ARBA00022803"/>
    </source>
</evidence>
<reference evidence="5 6" key="1">
    <citation type="submission" date="2018-04" db="EMBL/GenBank/DDBJ databases">
        <title>Genomic Encyclopedia of Archaeal and Bacterial Type Strains, Phase II (KMG-II): from individual species to whole genera.</title>
        <authorList>
            <person name="Goeker M."/>
        </authorList>
    </citation>
    <scope>NUCLEOTIDE SEQUENCE [LARGE SCALE GENOMIC DNA]</scope>
    <source>
        <strain evidence="5 6">DSM 45787</strain>
    </source>
</reference>
<evidence type="ECO:0000313" key="6">
    <source>
        <dbReference type="Proteomes" id="UP000244240"/>
    </source>
</evidence>
<dbReference type="Pfam" id="PF07719">
    <property type="entry name" value="TPR_2"/>
    <property type="match status" value="1"/>
</dbReference>
<dbReference type="RefSeq" id="WP_108022696.1">
    <property type="nucleotide sequence ID" value="NZ_QBKR01000008.1"/>
</dbReference>
<evidence type="ECO:0000256" key="3">
    <source>
        <dbReference type="PROSITE-ProRule" id="PRU00339"/>
    </source>
</evidence>
<evidence type="ECO:0000313" key="5">
    <source>
        <dbReference type="EMBL" id="PTX60746.1"/>
    </source>
</evidence>
<dbReference type="InterPro" id="IPR011990">
    <property type="entry name" value="TPR-like_helical_dom_sf"/>
</dbReference>
<dbReference type="Pfam" id="PF14559">
    <property type="entry name" value="TPR_19"/>
    <property type="match status" value="1"/>
</dbReference>
<feature type="repeat" description="TPR" evidence="3">
    <location>
        <begin position="655"/>
        <end position="688"/>
    </location>
</feature>
<feature type="repeat" description="TPR" evidence="3">
    <location>
        <begin position="538"/>
        <end position="571"/>
    </location>
</feature>
<gene>
    <name evidence="5" type="ORF">C8P63_10856</name>
</gene>
<dbReference type="PANTHER" id="PTHR45586:SF1">
    <property type="entry name" value="LIPOPOLYSACCHARIDE ASSEMBLY PROTEIN B"/>
    <property type="match status" value="1"/>
</dbReference>
<proteinExistence type="predicted"/>
<feature type="compositionally biased region" description="Basic and acidic residues" evidence="4">
    <location>
        <begin position="315"/>
        <end position="325"/>
    </location>
</feature>
<dbReference type="SUPFAM" id="SSF48452">
    <property type="entry name" value="TPR-like"/>
    <property type="match status" value="2"/>
</dbReference>
<dbReference type="Pfam" id="PF13432">
    <property type="entry name" value="TPR_16"/>
    <property type="match status" value="2"/>
</dbReference>
<dbReference type="SUPFAM" id="SSF56112">
    <property type="entry name" value="Protein kinase-like (PK-like)"/>
    <property type="match status" value="1"/>
</dbReference>
<keyword evidence="6" id="KW-1185">Reference proteome</keyword>
<accession>A0A2T6BXI7</accession>
<dbReference type="InterPro" id="IPR051012">
    <property type="entry name" value="CellSynth/LPSAsmb/PSIAsmb"/>
</dbReference>
<dbReference type="PROSITE" id="PS50293">
    <property type="entry name" value="TPR_REGION"/>
    <property type="match status" value="1"/>
</dbReference>